<evidence type="ECO:0000313" key="2">
    <source>
        <dbReference type="Proteomes" id="UP000779508"/>
    </source>
</evidence>
<comment type="caution">
    <text evidence="1">The sequence shown here is derived from an EMBL/GenBank/DDBJ whole genome shotgun (WGS) entry which is preliminary data.</text>
</comment>
<protein>
    <submittedName>
        <fullName evidence="1">Uncharacterized protein</fullName>
    </submittedName>
</protein>
<reference evidence="1 2" key="1">
    <citation type="submission" date="2021-06" db="EMBL/GenBank/DDBJ databases">
        <authorList>
            <person name="Sun Q."/>
            <person name="Li D."/>
        </authorList>
    </citation>
    <scope>NUCLEOTIDE SEQUENCE [LARGE SCALE GENOMIC DNA]</scope>
    <source>
        <strain evidence="1 2">MSJ-5</strain>
    </source>
</reference>
<proteinExistence type="predicted"/>
<dbReference type="RefSeq" id="WP_216415559.1">
    <property type="nucleotide sequence ID" value="NZ_JAHLQK010000002.1"/>
</dbReference>
<dbReference type="EMBL" id="JAHLQK010000002">
    <property type="protein sequence ID" value="MBU5676078.1"/>
    <property type="molecule type" value="Genomic_DNA"/>
</dbReference>
<sequence>MSLEEATETDVETDVNGIKFVVDKDLHKRFGAVKVDYGTKMFRKGFMISLESDDGGGCH</sequence>
<accession>A0ABS6G362</accession>
<dbReference type="Proteomes" id="UP000779508">
    <property type="component" value="Unassembled WGS sequence"/>
</dbReference>
<gene>
    <name evidence="1" type="ORF">KQI88_06585</name>
</gene>
<name>A0ABS6G362_9FIRM</name>
<keyword evidence="2" id="KW-1185">Reference proteome</keyword>
<evidence type="ECO:0000313" key="1">
    <source>
        <dbReference type="EMBL" id="MBU5676078.1"/>
    </source>
</evidence>
<organism evidence="1 2">
    <name type="scientific">Alkaliphilus flagellatus</name>
    <dbReference type="NCBI Taxonomy" id="2841507"/>
    <lineage>
        <taxon>Bacteria</taxon>
        <taxon>Bacillati</taxon>
        <taxon>Bacillota</taxon>
        <taxon>Clostridia</taxon>
        <taxon>Peptostreptococcales</taxon>
        <taxon>Natronincolaceae</taxon>
        <taxon>Alkaliphilus</taxon>
    </lineage>
</organism>